<protein>
    <submittedName>
        <fullName evidence="1">Uncharacterized protein</fullName>
    </submittedName>
</protein>
<comment type="caution">
    <text evidence="1">The sequence shown here is derived from an EMBL/GenBank/DDBJ whole genome shotgun (WGS) entry which is preliminary data.</text>
</comment>
<dbReference type="InterPro" id="IPR036047">
    <property type="entry name" value="F-box-like_dom_sf"/>
</dbReference>
<evidence type="ECO:0000313" key="1">
    <source>
        <dbReference type="EMBL" id="CAH3023469.1"/>
    </source>
</evidence>
<keyword evidence="2" id="KW-1185">Reference proteome</keyword>
<sequence>MKTSKRASSIFEISGIGQAPSKDFFSLTVVNNSIIWRTWRITLRNEKTSPSETVQSWQEFTDTSNGVRLQGEIRRVFGNDILSRVNSLVSQCWLPYMKSDILVEIFVWLDVLDVVRLAQFPSNLRRRELRRSINGLTLIIIVYIRGSGIVQIQETGNGNVCRAIHKVCSSEALWRRLFLKYFVVIPPNVLSLAQGVGWKDAFRLNRQKLYSVKNLKKVKIQDIGEQLDETYDRSKKIELVVA</sequence>
<proteinExistence type="predicted"/>
<dbReference type="SUPFAM" id="SSF81383">
    <property type="entry name" value="F-box domain"/>
    <property type="match status" value="1"/>
</dbReference>
<gene>
    <name evidence="1" type="ORF">PEVE_00019430</name>
</gene>
<accession>A0ABN8M6S5</accession>
<organism evidence="1 2">
    <name type="scientific">Porites evermanni</name>
    <dbReference type="NCBI Taxonomy" id="104178"/>
    <lineage>
        <taxon>Eukaryota</taxon>
        <taxon>Metazoa</taxon>
        <taxon>Cnidaria</taxon>
        <taxon>Anthozoa</taxon>
        <taxon>Hexacorallia</taxon>
        <taxon>Scleractinia</taxon>
        <taxon>Fungiina</taxon>
        <taxon>Poritidae</taxon>
        <taxon>Porites</taxon>
    </lineage>
</organism>
<dbReference type="Proteomes" id="UP001159427">
    <property type="component" value="Unassembled WGS sequence"/>
</dbReference>
<dbReference type="EMBL" id="CALNXI010000262">
    <property type="protein sequence ID" value="CAH3023469.1"/>
    <property type="molecule type" value="Genomic_DNA"/>
</dbReference>
<name>A0ABN8M6S5_9CNID</name>
<evidence type="ECO:0000313" key="2">
    <source>
        <dbReference type="Proteomes" id="UP001159427"/>
    </source>
</evidence>
<reference evidence="1 2" key="1">
    <citation type="submission" date="2022-05" db="EMBL/GenBank/DDBJ databases">
        <authorList>
            <consortium name="Genoscope - CEA"/>
            <person name="William W."/>
        </authorList>
    </citation>
    <scope>NUCLEOTIDE SEQUENCE [LARGE SCALE GENOMIC DNA]</scope>
</reference>